<dbReference type="AlphaFoldDB" id="A0AAD6XHX3"/>
<keyword evidence="2" id="KW-1133">Transmembrane helix</keyword>
<comment type="caution">
    <text evidence="3">The sequence shown here is derived from an EMBL/GenBank/DDBJ whole genome shotgun (WGS) entry which is preliminary data.</text>
</comment>
<sequence length="720" mass="78647">MAEMLRVLWGAINLWIEAFEKFFSLGDEACQAKGEYKAETKVCPNNAPHPHPRMSNISELHSPSSLPLVGVNAASPGMTLHSAQYLSRKAFNTPPAVALSLGTFDPVAAIDDRTLRVWLQQEQNRECEIAPTFAAAPHSEYFGSEVLPDRQKIHRHISYNVLWVLKNEVNKQPFTVAGHEFVTIVEAPLPGVVWSREVPYPTDDVLRNEMMHLTPNDPPTDGGTGFPMHATKRAPPMPTLQERLEACQMRQEAEQAERDGDDDSVSEATTDSLPSLVSRDWAPGSGQLASPASSGSLVPQSPMIACANDASARMDALTRDIEQRAMRVLKLDTSGEVQYEEGQGSTIRGLDQGICTMCLGPEHELAQCPQILADSGASLSLASLTQGEPNPELILSDVVAKQRPEVQQFLRTALAPMLEALSSYGDLEDRLEEAKRGASKLASQELMRDLEEAAAIFREAGSHVGTAIRTASAPRIPEATARDSESTNGTIAPAALTQDALASHNAQFAMPDLCIARGQPDDQDDSSDESSPSSDWSPQFLTVDFRRVPIIGVIAVLMSFIPVFLILSFSSLVDLLMPDPHYPDDPLVAVSDDSFPFVPRAPFGIQPDPALAASYFFMRPLTASCQTFDCHKCIAHGRQCNFILWGAVCSECLVTYHSDCRRSNFLREMHIYRASLLDSASSGDVKVSLIMSRFYANLKLAFALFDARHGIDEASHLAGM</sequence>
<feature type="region of interest" description="Disordered" evidence="1">
    <location>
        <begin position="248"/>
        <end position="299"/>
    </location>
</feature>
<proteinExistence type="predicted"/>
<protein>
    <submittedName>
        <fullName evidence="3">Uncharacterized protein</fullName>
    </submittedName>
</protein>
<name>A0AAD6XHX3_9AGAR</name>
<evidence type="ECO:0000256" key="2">
    <source>
        <dbReference type="SAM" id="Phobius"/>
    </source>
</evidence>
<keyword evidence="2" id="KW-0812">Transmembrane</keyword>
<dbReference type="EMBL" id="JARJCN010000144">
    <property type="protein sequence ID" value="KAJ7068928.1"/>
    <property type="molecule type" value="Genomic_DNA"/>
</dbReference>
<evidence type="ECO:0000313" key="3">
    <source>
        <dbReference type="EMBL" id="KAJ7068928.1"/>
    </source>
</evidence>
<evidence type="ECO:0000256" key="1">
    <source>
        <dbReference type="SAM" id="MobiDB-lite"/>
    </source>
</evidence>
<keyword evidence="4" id="KW-1185">Reference proteome</keyword>
<feature type="transmembrane region" description="Helical" evidence="2">
    <location>
        <begin position="548"/>
        <end position="567"/>
    </location>
</feature>
<accession>A0AAD6XHX3</accession>
<feature type="compositionally biased region" description="Polar residues" evidence="1">
    <location>
        <begin position="287"/>
        <end position="299"/>
    </location>
</feature>
<gene>
    <name evidence="3" type="ORF">B0H15DRAFT_807359</name>
</gene>
<feature type="region of interest" description="Disordered" evidence="1">
    <location>
        <begin position="516"/>
        <end position="536"/>
    </location>
</feature>
<evidence type="ECO:0000313" key="4">
    <source>
        <dbReference type="Proteomes" id="UP001222325"/>
    </source>
</evidence>
<feature type="region of interest" description="Disordered" evidence="1">
    <location>
        <begin position="212"/>
        <end position="234"/>
    </location>
</feature>
<keyword evidence="2" id="KW-0472">Membrane</keyword>
<organism evidence="3 4">
    <name type="scientific">Mycena belliarum</name>
    <dbReference type="NCBI Taxonomy" id="1033014"/>
    <lineage>
        <taxon>Eukaryota</taxon>
        <taxon>Fungi</taxon>
        <taxon>Dikarya</taxon>
        <taxon>Basidiomycota</taxon>
        <taxon>Agaricomycotina</taxon>
        <taxon>Agaricomycetes</taxon>
        <taxon>Agaricomycetidae</taxon>
        <taxon>Agaricales</taxon>
        <taxon>Marasmiineae</taxon>
        <taxon>Mycenaceae</taxon>
        <taxon>Mycena</taxon>
    </lineage>
</organism>
<reference evidence="3" key="1">
    <citation type="submission" date="2023-03" db="EMBL/GenBank/DDBJ databases">
        <title>Massive genome expansion in bonnet fungi (Mycena s.s.) driven by repeated elements and novel gene families across ecological guilds.</title>
        <authorList>
            <consortium name="Lawrence Berkeley National Laboratory"/>
            <person name="Harder C.B."/>
            <person name="Miyauchi S."/>
            <person name="Viragh M."/>
            <person name="Kuo A."/>
            <person name="Thoen E."/>
            <person name="Andreopoulos B."/>
            <person name="Lu D."/>
            <person name="Skrede I."/>
            <person name="Drula E."/>
            <person name="Henrissat B."/>
            <person name="Morin E."/>
            <person name="Kohler A."/>
            <person name="Barry K."/>
            <person name="LaButti K."/>
            <person name="Morin E."/>
            <person name="Salamov A."/>
            <person name="Lipzen A."/>
            <person name="Mereny Z."/>
            <person name="Hegedus B."/>
            <person name="Baldrian P."/>
            <person name="Stursova M."/>
            <person name="Weitz H."/>
            <person name="Taylor A."/>
            <person name="Grigoriev I.V."/>
            <person name="Nagy L.G."/>
            <person name="Martin F."/>
            <person name="Kauserud H."/>
        </authorList>
    </citation>
    <scope>NUCLEOTIDE SEQUENCE</scope>
    <source>
        <strain evidence="3">CBHHK173m</strain>
    </source>
</reference>
<dbReference type="Proteomes" id="UP001222325">
    <property type="component" value="Unassembled WGS sequence"/>
</dbReference>
<feature type="compositionally biased region" description="Polar residues" evidence="1">
    <location>
        <begin position="266"/>
        <end position="275"/>
    </location>
</feature>